<feature type="chain" id="PRO_5039545382" evidence="3">
    <location>
        <begin position="25"/>
        <end position="746"/>
    </location>
</feature>
<dbReference type="SUPFAM" id="SSF49899">
    <property type="entry name" value="Concanavalin A-like lectins/glucanases"/>
    <property type="match status" value="1"/>
</dbReference>
<keyword evidence="1" id="KW-0378">Hydrolase</keyword>
<dbReference type="InterPro" id="IPR013320">
    <property type="entry name" value="ConA-like_dom_sf"/>
</dbReference>
<evidence type="ECO:0000313" key="4">
    <source>
        <dbReference type="EMBL" id="MBO8461016.1"/>
    </source>
</evidence>
<evidence type="ECO:0000256" key="2">
    <source>
        <dbReference type="ARBA" id="ARBA00023295"/>
    </source>
</evidence>
<dbReference type="EMBL" id="JADIMG010000110">
    <property type="protein sequence ID" value="MBO8461016.1"/>
    <property type="molecule type" value="Genomic_DNA"/>
</dbReference>
<proteinExistence type="predicted"/>
<evidence type="ECO:0000256" key="1">
    <source>
        <dbReference type="ARBA" id="ARBA00022801"/>
    </source>
</evidence>
<dbReference type="Proteomes" id="UP000823641">
    <property type="component" value="Unassembled WGS sequence"/>
</dbReference>
<name>A0A9D9HVR6_9BACT</name>
<dbReference type="SUPFAM" id="SSF75005">
    <property type="entry name" value="Arabinanase/levansucrase/invertase"/>
    <property type="match status" value="1"/>
</dbReference>
<keyword evidence="2" id="KW-0326">Glycosidase</keyword>
<organism evidence="4 5">
    <name type="scientific">Candidatus Gallipaludibacter merdavium</name>
    <dbReference type="NCBI Taxonomy" id="2840839"/>
    <lineage>
        <taxon>Bacteria</taxon>
        <taxon>Pseudomonadati</taxon>
        <taxon>Bacteroidota</taxon>
        <taxon>Bacteroidia</taxon>
        <taxon>Bacteroidales</taxon>
        <taxon>Candidatus Gallipaludibacter</taxon>
    </lineage>
</organism>
<sequence length="746" mass="83935">MKKKIRLLCISTMLAFNTGFSVTATENWNILNKSMESWNQAGETEQEAAWKCSKTYLSAEQADGYVHIWKFSGADGFLTPESYPATNNGNDYTIDIKAKLNPIALADTETIFEANQITICFGGKKLKVYLKYGDAENGYLCFTPAWQHDTDEKYLLNTADWHVYRFVYYAANYTYDIYIDDMEDPVVTGVKTHYDGSNNYFRIGADKNQYCDMDIAYVKCGTGNFSLTPQVRTLSLNSDSHVVGNPHTVQVTLETDSVTDGTPIFVSVYDSLGQSWTEPDTFTIANNKATGSLNIPAELPEGIYEIRAYANTTESETIKSKSEPYYVVGPSPIETGLLPVVEPVGFVINTEDYLIPSPTNEYIFPVVIDAYEQVDANGRFKDGTQPIDRYYWYHTPHDNPGGMYLYTGPTLDGPWTEQGIRMTNDWIIEQGVNTAHISSCHIIWNEVYEKYFMYFHGDNNRTNYATSNNLWDWEYGDKVVQYDDFSFSSREASYAKVFEYEVPGYDNKYVMLLMINENNKRTIYWAHSNDGIDWKAIRKPLIRPSTACKTIPGTTTKPNYANNVSGPFLMVVDNRCFVLFHSSAGNISVAEVGQNFDMEVHWGTYLNYKDVKIMDNGDGSMSAVSRVASPFFIQDDAGCWYLFFEAGHRLGANTAYAKTPMSPSTGLLSSKEGEMAISFFKDGQGQTVVRNDTGQECSYTLYGITGIVIKEGDLTVGSNILNVPSNGVYIMRITDGKNIRCLKILS</sequence>
<accession>A0A9D9HVR6</accession>
<reference evidence="4" key="2">
    <citation type="journal article" date="2021" name="PeerJ">
        <title>Extensive microbial diversity within the chicken gut microbiome revealed by metagenomics and culture.</title>
        <authorList>
            <person name="Gilroy R."/>
            <person name="Ravi A."/>
            <person name="Getino M."/>
            <person name="Pursley I."/>
            <person name="Horton D.L."/>
            <person name="Alikhan N.F."/>
            <person name="Baker D."/>
            <person name="Gharbi K."/>
            <person name="Hall N."/>
            <person name="Watson M."/>
            <person name="Adriaenssens E.M."/>
            <person name="Foster-Nyarko E."/>
            <person name="Jarju S."/>
            <person name="Secka A."/>
            <person name="Antonio M."/>
            <person name="Oren A."/>
            <person name="Chaudhuri R.R."/>
            <person name="La Ragione R."/>
            <person name="Hildebrand F."/>
            <person name="Pallen M.J."/>
        </authorList>
    </citation>
    <scope>NUCLEOTIDE SEQUENCE</scope>
    <source>
        <strain evidence="4">G3-3990</strain>
    </source>
</reference>
<evidence type="ECO:0000313" key="5">
    <source>
        <dbReference type="Proteomes" id="UP000823641"/>
    </source>
</evidence>
<protein>
    <submittedName>
        <fullName evidence="4">Uncharacterized protein</fullName>
    </submittedName>
</protein>
<keyword evidence="3" id="KW-0732">Signal</keyword>
<dbReference type="InterPro" id="IPR023296">
    <property type="entry name" value="Glyco_hydro_beta-prop_sf"/>
</dbReference>
<feature type="signal peptide" evidence="3">
    <location>
        <begin position="1"/>
        <end position="24"/>
    </location>
</feature>
<dbReference type="GO" id="GO:0004553">
    <property type="term" value="F:hydrolase activity, hydrolyzing O-glycosyl compounds"/>
    <property type="evidence" value="ECO:0007669"/>
    <property type="project" value="UniProtKB-ARBA"/>
</dbReference>
<dbReference type="Gene3D" id="2.115.10.20">
    <property type="entry name" value="Glycosyl hydrolase domain, family 43"/>
    <property type="match status" value="1"/>
</dbReference>
<dbReference type="GO" id="GO:0005975">
    <property type="term" value="P:carbohydrate metabolic process"/>
    <property type="evidence" value="ECO:0007669"/>
    <property type="project" value="UniProtKB-ARBA"/>
</dbReference>
<evidence type="ECO:0000256" key="3">
    <source>
        <dbReference type="SAM" id="SignalP"/>
    </source>
</evidence>
<gene>
    <name evidence="4" type="ORF">IAA73_11915</name>
</gene>
<comment type="caution">
    <text evidence="4">The sequence shown here is derived from an EMBL/GenBank/DDBJ whole genome shotgun (WGS) entry which is preliminary data.</text>
</comment>
<dbReference type="AlphaFoldDB" id="A0A9D9HVR6"/>
<reference evidence="4" key="1">
    <citation type="submission" date="2020-10" db="EMBL/GenBank/DDBJ databases">
        <authorList>
            <person name="Gilroy R."/>
        </authorList>
    </citation>
    <scope>NUCLEOTIDE SEQUENCE</scope>
    <source>
        <strain evidence="4">G3-3990</strain>
    </source>
</reference>